<dbReference type="InterPro" id="IPR043519">
    <property type="entry name" value="NT_sf"/>
</dbReference>
<dbReference type="Gene3D" id="1.20.120.330">
    <property type="entry name" value="Nucleotidyltransferases domain 2"/>
    <property type="match status" value="1"/>
</dbReference>
<accession>A0A837G4P8</accession>
<proteinExistence type="predicted"/>
<sequence>MKYPTTLPDSHKQLLIKIVDQFSQDSRILGIGASGSYASDSMDRFSDLDLVIAINPDDFAEVMAQRFQLIDKIEGKLAAFTGEHVGEPRLVIALYEPDTVHVDFKFVALPDAAVRVDDTQVVWQRGSRLSDVLDSSEHHYPQPEPQWIEDRIWIWLHYGATKIARGEYFEAMEFLSFLRTVALSPLALKQQGMTPSGVRKIEQRLPDFTEQLKQTVCPPDRKALIPALETMVEIYLSLRKQEQVEINHKAQQVCMDYVERELKQ</sequence>
<gene>
    <name evidence="2" type="ORF">TW71_14755</name>
</gene>
<protein>
    <submittedName>
        <fullName evidence="2">Oxalate:formate antiporter</fullName>
    </submittedName>
</protein>
<dbReference type="GO" id="GO:0016779">
    <property type="term" value="F:nucleotidyltransferase activity"/>
    <property type="evidence" value="ECO:0007669"/>
    <property type="project" value="InterPro"/>
</dbReference>
<name>A0A837G4P8_9VIBR</name>
<comment type="caution">
    <text evidence="2">The sequence shown here is derived from an EMBL/GenBank/DDBJ whole genome shotgun (WGS) entry which is preliminary data.</text>
</comment>
<dbReference type="EMBL" id="JXXR01000016">
    <property type="protein sequence ID" value="KJY71271.1"/>
    <property type="molecule type" value="Genomic_DNA"/>
</dbReference>
<organism evidence="2">
    <name type="scientific">Vibrio coralliilyticus</name>
    <dbReference type="NCBI Taxonomy" id="190893"/>
    <lineage>
        <taxon>Bacteria</taxon>
        <taxon>Pseudomonadati</taxon>
        <taxon>Pseudomonadota</taxon>
        <taxon>Gammaproteobacteria</taxon>
        <taxon>Vibrionales</taxon>
        <taxon>Vibrionaceae</taxon>
        <taxon>Vibrio</taxon>
    </lineage>
</organism>
<dbReference type="Gene3D" id="3.30.460.10">
    <property type="entry name" value="Beta Polymerase, domain 2"/>
    <property type="match status" value="1"/>
</dbReference>
<dbReference type="AlphaFoldDB" id="A0A837G4P8"/>
<dbReference type="Pfam" id="PF01909">
    <property type="entry name" value="NTP_transf_2"/>
    <property type="match status" value="1"/>
</dbReference>
<evidence type="ECO:0000259" key="1">
    <source>
        <dbReference type="Pfam" id="PF01909"/>
    </source>
</evidence>
<dbReference type="RefSeq" id="WP_045986386.1">
    <property type="nucleotide sequence ID" value="NZ_CP063052.1"/>
</dbReference>
<dbReference type="SUPFAM" id="SSF81301">
    <property type="entry name" value="Nucleotidyltransferase"/>
    <property type="match status" value="1"/>
</dbReference>
<feature type="domain" description="Polymerase nucleotidyl transferase" evidence="1">
    <location>
        <begin position="16"/>
        <end position="67"/>
    </location>
</feature>
<evidence type="ECO:0000313" key="2">
    <source>
        <dbReference type="EMBL" id="KJY71271.1"/>
    </source>
</evidence>
<dbReference type="InterPro" id="IPR002934">
    <property type="entry name" value="Polymerase_NTP_transf_dom"/>
</dbReference>
<reference evidence="2" key="1">
    <citation type="journal article" date="2015" name="BMC Genomics">
        <title>Genome mining reveals unlocked bioactive potential of marine Gram-negative bacteria.</title>
        <authorList>
            <person name="Machado H."/>
            <person name="Sonnenschein E.C."/>
            <person name="Melchiorsen J."/>
            <person name="Gram L."/>
        </authorList>
    </citation>
    <scope>NUCLEOTIDE SEQUENCE</scope>
    <source>
        <strain evidence="2">S2052</strain>
    </source>
</reference>